<evidence type="ECO:0000313" key="4">
    <source>
        <dbReference type="Proteomes" id="UP000433575"/>
    </source>
</evidence>
<keyword evidence="1" id="KW-1133">Transmembrane helix</keyword>
<gene>
    <name evidence="3" type="ORF">GKD88_09415</name>
    <name evidence="2" type="ORF">GKE08_07865</name>
</gene>
<evidence type="ECO:0000313" key="2">
    <source>
        <dbReference type="EMBL" id="MSA89240.1"/>
    </source>
</evidence>
<organism evidence="2 4">
    <name type="scientific">Holdemania massiliensis</name>
    <dbReference type="NCBI Taxonomy" id="1468449"/>
    <lineage>
        <taxon>Bacteria</taxon>
        <taxon>Bacillati</taxon>
        <taxon>Bacillota</taxon>
        <taxon>Erysipelotrichia</taxon>
        <taxon>Erysipelotrichales</taxon>
        <taxon>Erysipelotrichaceae</taxon>
        <taxon>Holdemania</taxon>
    </lineage>
</organism>
<evidence type="ECO:0000313" key="5">
    <source>
        <dbReference type="Proteomes" id="UP000480929"/>
    </source>
</evidence>
<keyword evidence="1" id="KW-0812">Transmembrane</keyword>
<dbReference type="AlphaFoldDB" id="A0A6N7S6J5"/>
<proteinExistence type="predicted"/>
<evidence type="ECO:0000256" key="1">
    <source>
        <dbReference type="SAM" id="Phobius"/>
    </source>
</evidence>
<protein>
    <submittedName>
        <fullName evidence="2">Uncharacterized protein</fullName>
    </submittedName>
</protein>
<dbReference type="EMBL" id="WKPJ01000009">
    <property type="protein sequence ID" value="MSA89240.1"/>
    <property type="molecule type" value="Genomic_DNA"/>
</dbReference>
<dbReference type="EMBL" id="WKPI01000014">
    <property type="protein sequence ID" value="MSC33337.1"/>
    <property type="molecule type" value="Genomic_DNA"/>
</dbReference>
<accession>A0A6N7S6J5</accession>
<keyword evidence="5" id="KW-1185">Reference proteome</keyword>
<evidence type="ECO:0000313" key="3">
    <source>
        <dbReference type="EMBL" id="MSC33337.1"/>
    </source>
</evidence>
<dbReference type="RefSeq" id="WP_154238569.1">
    <property type="nucleotide sequence ID" value="NZ_JBGLEF010000002.1"/>
</dbReference>
<dbReference type="Proteomes" id="UP000433575">
    <property type="component" value="Unassembled WGS sequence"/>
</dbReference>
<name>A0A6N7S6J5_9FIRM</name>
<comment type="caution">
    <text evidence="2">The sequence shown here is derived from an EMBL/GenBank/DDBJ whole genome shotgun (WGS) entry which is preliminary data.</text>
</comment>
<feature type="transmembrane region" description="Helical" evidence="1">
    <location>
        <begin position="74"/>
        <end position="99"/>
    </location>
</feature>
<sequence>MNRLDPFNVPGSSVKILDNELEDLMRLASNAPQEEIAGNTKETVDLINKLLTTIEAEHNARLEADKANEKLSKIALLVAIISAVISCILQVIQTVLTLIQAGYLHF</sequence>
<reference evidence="4 5" key="1">
    <citation type="journal article" date="2019" name="Nat. Med.">
        <title>A library of human gut bacterial isolates paired with longitudinal multiomics data enables mechanistic microbiome research.</title>
        <authorList>
            <person name="Poyet M."/>
            <person name="Groussin M."/>
            <person name="Gibbons S.M."/>
            <person name="Avila-Pacheco J."/>
            <person name="Jiang X."/>
            <person name="Kearney S.M."/>
            <person name="Perrotta A.R."/>
            <person name="Berdy B."/>
            <person name="Zhao S."/>
            <person name="Lieberman T.D."/>
            <person name="Swanson P.K."/>
            <person name="Smith M."/>
            <person name="Roesemann S."/>
            <person name="Alexander J.E."/>
            <person name="Rich S.A."/>
            <person name="Livny J."/>
            <person name="Vlamakis H."/>
            <person name="Clish C."/>
            <person name="Bullock K."/>
            <person name="Deik A."/>
            <person name="Scott J."/>
            <person name="Pierce K.A."/>
            <person name="Xavier R.J."/>
            <person name="Alm E.J."/>
        </authorList>
    </citation>
    <scope>NUCLEOTIDE SEQUENCE [LARGE SCALE GENOMIC DNA]</scope>
    <source>
        <strain evidence="2 4">BIOML-A4</strain>
        <strain evidence="3 5">BIOML-A5</strain>
    </source>
</reference>
<dbReference type="Proteomes" id="UP000480929">
    <property type="component" value="Unassembled WGS sequence"/>
</dbReference>
<keyword evidence="1" id="KW-0472">Membrane</keyword>